<evidence type="ECO:0008006" key="3">
    <source>
        <dbReference type="Google" id="ProtNLM"/>
    </source>
</evidence>
<dbReference type="Proteomes" id="UP000254069">
    <property type="component" value="Unassembled WGS sequence"/>
</dbReference>
<sequence length="321" mass="35565">MLIYYAPGGGLGHLSRALKVLGFIKAQQALVITSPLPLAVDTLLPKGIQHLSLPTRLQSRAELSAWLKQLLASLNKQQACRLMLIDAFPGGIWGELGDIPLPGKLVYIARLLNWNVYRQRVAHIPRFQQIWFCEWPTPEQEQALSNQTGPRFWLPLLGEDKSQDATPKGLEKPKQTLVIHSGSLAEQALLLEHAAKAGEEIDIIAPPHPSADAGFNNNPLDSKSLDKSALSDFNNCNNKERKPGLTRLQLYPASDIGWQYQRVICAGGFNLVSEYILHPGALFMPLTRALDLQHLRIERGLRGFLPPPGLSSVPNDILKRL</sequence>
<organism evidence="1 2">
    <name type="scientific">Shewanella algae</name>
    <dbReference type="NCBI Taxonomy" id="38313"/>
    <lineage>
        <taxon>Bacteria</taxon>
        <taxon>Pseudomonadati</taxon>
        <taxon>Pseudomonadota</taxon>
        <taxon>Gammaproteobacteria</taxon>
        <taxon>Alteromonadales</taxon>
        <taxon>Shewanellaceae</taxon>
        <taxon>Shewanella</taxon>
    </lineage>
</organism>
<dbReference type="AlphaFoldDB" id="A0A380BSW7"/>
<dbReference type="EMBL" id="UGYO01000002">
    <property type="protein sequence ID" value="SUJ06378.1"/>
    <property type="molecule type" value="Genomic_DNA"/>
</dbReference>
<reference evidence="1 2" key="1">
    <citation type="submission" date="2018-06" db="EMBL/GenBank/DDBJ databases">
        <authorList>
            <consortium name="Pathogen Informatics"/>
            <person name="Doyle S."/>
        </authorList>
    </citation>
    <scope>NUCLEOTIDE SEQUENCE [LARGE SCALE GENOMIC DNA]</scope>
    <source>
        <strain evidence="1 2">NCTC10738</strain>
    </source>
</reference>
<name>A0A380BSW7_9GAMM</name>
<proteinExistence type="predicted"/>
<protein>
    <recommendedName>
        <fullName evidence="3">Glycosyl transferase family 28 C-terminal domain-containing protein</fullName>
    </recommendedName>
</protein>
<keyword evidence="2" id="KW-1185">Reference proteome</keyword>
<accession>A0A380BSW7</accession>
<evidence type="ECO:0000313" key="2">
    <source>
        <dbReference type="Proteomes" id="UP000254069"/>
    </source>
</evidence>
<gene>
    <name evidence="1" type="ORF">NCTC10738_03861</name>
</gene>
<evidence type="ECO:0000313" key="1">
    <source>
        <dbReference type="EMBL" id="SUJ06378.1"/>
    </source>
</evidence>
<dbReference type="RefSeq" id="WP_115390360.1">
    <property type="nucleotide sequence ID" value="NZ_JADZHC010000048.1"/>
</dbReference>